<dbReference type="AlphaFoldDB" id="A0A0D7B805"/>
<feature type="region of interest" description="Disordered" evidence="1">
    <location>
        <begin position="1"/>
        <end position="23"/>
    </location>
</feature>
<gene>
    <name evidence="2" type="ORF">CYLTODRAFT_26607</name>
</gene>
<dbReference type="STRING" id="1314674.A0A0D7B805"/>
<dbReference type="Proteomes" id="UP000054007">
    <property type="component" value="Unassembled WGS sequence"/>
</dbReference>
<name>A0A0D7B805_9AGAR</name>
<dbReference type="OrthoDB" id="3236053at2759"/>
<keyword evidence="3" id="KW-1185">Reference proteome</keyword>
<protein>
    <submittedName>
        <fullName evidence="2">Uncharacterized protein</fullName>
    </submittedName>
</protein>
<reference evidence="2 3" key="1">
    <citation type="journal article" date="2015" name="Fungal Genet. Biol.">
        <title>Evolution of novel wood decay mechanisms in Agaricales revealed by the genome sequences of Fistulina hepatica and Cylindrobasidium torrendii.</title>
        <authorList>
            <person name="Floudas D."/>
            <person name="Held B.W."/>
            <person name="Riley R."/>
            <person name="Nagy L.G."/>
            <person name="Koehler G."/>
            <person name="Ransdell A.S."/>
            <person name="Younus H."/>
            <person name="Chow J."/>
            <person name="Chiniquy J."/>
            <person name="Lipzen A."/>
            <person name="Tritt A."/>
            <person name="Sun H."/>
            <person name="Haridas S."/>
            <person name="LaButti K."/>
            <person name="Ohm R.A."/>
            <person name="Kues U."/>
            <person name="Blanchette R.A."/>
            <person name="Grigoriev I.V."/>
            <person name="Minto R.E."/>
            <person name="Hibbett D.S."/>
        </authorList>
    </citation>
    <scope>NUCLEOTIDE SEQUENCE [LARGE SCALE GENOMIC DNA]</scope>
    <source>
        <strain evidence="2 3">FP15055 ss-10</strain>
    </source>
</reference>
<evidence type="ECO:0000313" key="2">
    <source>
        <dbReference type="EMBL" id="KIY66632.1"/>
    </source>
</evidence>
<proteinExistence type="predicted"/>
<feature type="region of interest" description="Disordered" evidence="1">
    <location>
        <begin position="84"/>
        <end position="106"/>
    </location>
</feature>
<evidence type="ECO:0000313" key="3">
    <source>
        <dbReference type="Proteomes" id="UP000054007"/>
    </source>
</evidence>
<dbReference type="EMBL" id="KN880548">
    <property type="protein sequence ID" value="KIY66632.1"/>
    <property type="molecule type" value="Genomic_DNA"/>
</dbReference>
<organism evidence="2 3">
    <name type="scientific">Cylindrobasidium torrendii FP15055 ss-10</name>
    <dbReference type="NCBI Taxonomy" id="1314674"/>
    <lineage>
        <taxon>Eukaryota</taxon>
        <taxon>Fungi</taxon>
        <taxon>Dikarya</taxon>
        <taxon>Basidiomycota</taxon>
        <taxon>Agaricomycotina</taxon>
        <taxon>Agaricomycetes</taxon>
        <taxon>Agaricomycetidae</taxon>
        <taxon>Agaricales</taxon>
        <taxon>Marasmiineae</taxon>
        <taxon>Physalacriaceae</taxon>
        <taxon>Cylindrobasidium</taxon>
    </lineage>
</organism>
<accession>A0A0D7B805</accession>
<feature type="region of interest" description="Disordered" evidence="1">
    <location>
        <begin position="168"/>
        <end position="286"/>
    </location>
</feature>
<feature type="compositionally biased region" description="Basic and acidic residues" evidence="1">
    <location>
        <begin position="84"/>
        <end position="95"/>
    </location>
</feature>
<sequence>MSSPDMNWHAALGLKGTPRLRPHSRENHAHIELRAIEPPEDAPDKSGNVLYFSFFTTKAINMKTNKELLVRIAGRFDGRAFIVEGDKGGPEDEPIRPPPDVPEGPARLRKARWSAFSAAELHAKAAVTHADASVQAEPAMAEAVVQTHSPSQITPIKAAQKTSSAVQCDLDEPSPAGNRGSRKAITSKQRANASSRVSARVARSMSPLSPLSDLEESDMEVSPPLSHRPSPAPVRSTNASPAVCPPSASVLDPNHGQQRMTSIPLPARPPSPTTHAPKPLRPTIITNPFVSESTSDFSATHTPANESVRVGNQYTHPIDVLIEPAQD</sequence>
<feature type="compositionally biased region" description="Low complexity" evidence="1">
    <location>
        <begin position="190"/>
        <end position="212"/>
    </location>
</feature>
<evidence type="ECO:0000256" key="1">
    <source>
        <dbReference type="SAM" id="MobiDB-lite"/>
    </source>
</evidence>